<evidence type="ECO:0000256" key="2">
    <source>
        <dbReference type="ARBA" id="ARBA00022618"/>
    </source>
</evidence>
<dbReference type="GO" id="GO:0051304">
    <property type="term" value="P:chromosome separation"/>
    <property type="evidence" value="ECO:0007669"/>
    <property type="project" value="InterPro"/>
</dbReference>
<dbReference type="PIRSF" id="PIRSF019345">
    <property type="entry name" value="ScpB"/>
    <property type="match status" value="1"/>
</dbReference>
<accession>A0A941EPU3</accession>
<comment type="caution">
    <text evidence="5">The sequence shown here is derived from an EMBL/GenBank/DDBJ whole genome shotgun (WGS) entry which is preliminary data.</text>
</comment>
<gene>
    <name evidence="5" type="primary">scpB</name>
    <name evidence="5" type="ORF">KDL01_16880</name>
</gene>
<protein>
    <submittedName>
        <fullName evidence="5">SMC-Scp complex subunit ScpB</fullName>
    </submittedName>
</protein>
<organism evidence="5 6">
    <name type="scientific">Actinospica durhamensis</name>
    <dbReference type="NCBI Taxonomy" id="1508375"/>
    <lineage>
        <taxon>Bacteria</taxon>
        <taxon>Bacillati</taxon>
        <taxon>Actinomycetota</taxon>
        <taxon>Actinomycetes</taxon>
        <taxon>Catenulisporales</taxon>
        <taxon>Actinospicaceae</taxon>
        <taxon>Actinospica</taxon>
    </lineage>
</organism>
<dbReference type="InterPro" id="IPR005234">
    <property type="entry name" value="ScpB_csome_segregation"/>
</dbReference>
<dbReference type="NCBIfam" id="TIGR00281">
    <property type="entry name" value="SMC-Scp complex subunit ScpB"/>
    <property type="match status" value="1"/>
</dbReference>
<keyword evidence="4" id="KW-0131">Cell cycle</keyword>
<evidence type="ECO:0000313" key="6">
    <source>
        <dbReference type="Proteomes" id="UP000675781"/>
    </source>
</evidence>
<dbReference type="Pfam" id="PF04079">
    <property type="entry name" value="SMC_ScpB"/>
    <property type="match status" value="1"/>
</dbReference>
<evidence type="ECO:0000256" key="4">
    <source>
        <dbReference type="ARBA" id="ARBA00023306"/>
    </source>
</evidence>
<reference evidence="5" key="1">
    <citation type="submission" date="2021-04" db="EMBL/GenBank/DDBJ databases">
        <title>Genome based classification of Actinospica acidithermotolerans sp. nov., an actinobacterium isolated from an Indonesian hot spring.</title>
        <authorList>
            <person name="Kusuma A.B."/>
            <person name="Putra K.E."/>
            <person name="Nafisah S."/>
            <person name="Loh J."/>
            <person name="Nouioui I."/>
            <person name="Goodfellow M."/>
        </authorList>
    </citation>
    <scope>NUCLEOTIDE SEQUENCE</scope>
    <source>
        <strain evidence="5">CSCA 57</strain>
    </source>
</reference>
<name>A0A941EPU3_9ACTN</name>
<keyword evidence="6" id="KW-1185">Reference proteome</keyword>
<dbReference type="PANTHER" id="PTHR34298">
    <property type="entry name" value="SEGREGATION AND CONDENSATION PROTEIN B"/>
    <property type="match status" value="1"/>
</dbReference>
<dbReference type="Proteomes" id="UP000675781">
    <property type="component" value="Unassembled WGS sequence"/>
</dbReference>
<dbReference type="EMBL" id="JAGSOG010000076">
    <property type="protein sequence ID" value="MBR7834951.1"/>
    <property type="molecule type" value="Genomic_DNA"/>
</dbReference>
<proteinExistence type="predicted"/>
<evidence type="ECO:0000256" key="1">
    <source>
        <dbReference type="ARBA" id="ARBA00022490"/>
    </source>
</evidence>
<dbReference type="GO" id="GO:0051301">
    <property type="term" value="P:cell division"/>
    <property type="evidence" value="ECO:0007669"/>
    <property type="project" value="UniProtKB-KW"/>
</dbReference>
<dbReference type="SUPFAM" id="SSF46785">
    <property type="entry name" value="Winged helix' DNA-binding domain"/>
    <property type="match status" value="2"/>
</dbReference>
<dbReference type="PANTHER" id="PTHR34298:SF2">
    <property type="entry name" value="SEGREGATION AND CONDENSATION PROTEIN B"/>
    <property type="match status" value="1"/>
</dbReference>
<dbReference type="InterPro" id="IPR036388">
    <property type="entry name" value="WH-like_DNA-bd_sf"/>
</dbReference>
<keyword evidence="3" id="KW-0159">Chromosome partition</keyword>
<sequence length="206" mass="22201">GAPSAEPAWQLTGGELAVPLPPLKTCLEAILMVVDEPTTVIALAQVLERPKAEVAEALIELAEEYTVQGRGFELREVGMAGDGGRTGWRIYSRAECAPVVERFVRDGQQAKLTQAALETLAVVAYRQPVSRSKVSAIRGVNCDGVMRTLLARGLVDEYGSDLETGAVLYQTTGYFLERMGLRSLEELPDLAPLLPGAAEVEIEDFA</sequence>
<evidence type="ECO:0000256" key="3">
    <source>
        <dbReference type="ARBA" id="ARBA00022829"/>
    </source>
</evidence>
<dbReference type="InterPro" id="IPR036390">
    <property type="entry name" value="WH_DNA-bd_sf"/>
</dbReference>
<keyword evidence="2" id="KW-0132">Cell division</keyword>
<evidence type="ECO:0000313" key="5">
    <source>
        <dbReference type="EMBL" id="MBR7834951.1"/>
    </source>
</evidence>
<keyword evidence="1" id="KW-0963">Cytoplasm</keyword>
<dbReference type="AlphaFoldDB" id="A0A941EPU3"/>
<feature type="non-terminal residue" evidence="5">
    <location>
        <position position="1"/>
    </location>
</feature>
<dbReference type="Gene3D" id="1.10.10.10">
    <property type="entry name" value="Winged helix-like DNA-binding domain superfamily/Winged helix DNA-binding domain"/>
    <property type="match status" value="2"/>
</dbReference>